<dbReference type="AlphaFoldDB" id="A0A914NY38"/>
<dbReference type="GO" id="GO:0000785">
    <property type="term" value="C:chromatin"/>
    <property type="evidence" value="ECO:0007669"/>
    <property type="project" value="TreeGrafter"/>
</dbReference>
<evidence type="ECO:0000256" key="1">
    <source>
        <dbReference type="ARBA" id="ARBA00004123"/>
    </source>
</evidence>
<feature type="compositionally biased region" description="Basic and acidic residues" evidence="3">
    <location>
        <begin position="26"/>
        <end position="37"/>
    </location>
</feature>
<feature type="compositionally biased region" description="Basic and acidic residues" evidence="3">
    <location>
        <begin position="45"/>
        <end position="76"/>
    </location>
</feature>
<dbReference type="Gene3D" id="1.10.10.60">
    <property type="entry name" value="Homeodomain-like"/>
    <property type="match status" value="1"/>
</dbReference>
<comment type="subcellular location">
    <subcellularLocation>
        <location evidence="1">Nucleus</location>
    </subcellularLocation>
</comment>
<keyword evidence="5" id="KW-1185">Reference proteome</keyword>
<evidence type="ECO:0000313" key="5">
    <source>
        <dbReference type="Proteomes" id="UP000887578"/>
    </source>
</evidence>
<evidence type="ECO:0000313" key="6">
    <source>
        <dbReference type="WBParaSite" id="PDA_v2.g10299.t1"/>
    </source>
</evidence>
<accession>A0A914NY38</accession>
<dbReference type="GO" id="GO:0005634">
    <property type="term" value="C:nucleus"/>
    <property type="evidence" value="ECO:0007669"/>
    <property type="project" value="UniProtKB-SubCell"/>
</dbReference>
<sequence>MAEHRQYLVELRESRIQKYSALSKEWISKQEKAERNTKKISKHNSNREIYEKSFPDMRRAREEKERTARSEKRPNAKQEAAAAQAEIDERKKVFGSAIIPPMNRTLQMADQPQGKIISNPLEKANENLTRFLQSWSTFERQTFQRKFLLYGKNFPALSACIGTKSMEECIRYFYLTKQHVKYKQLQKKPKRKKAGKQYKPTMIPTQGEIMIERIRSFPFMRSNKYVECLICEKKMDVFMIPKLVNGKRVTGEYIESIDDTLPICDGCNTHIRKAKAAK</sequence>
<organism evidence="5 6">
    <name type="scientific">Panagrolaimus davidi</name>
    <dbReference type="NCBI Taxonomy" id="227884"/>
    <lineage>
        <taxon>Eukaryota</taxon>
        <taxon>Metazoa</taxon>
        <taxon>Ecdysozoa</taxon>
        <taxon>Nematoda</taxon>
        <taxon>Chromadorea</taxon>
        <taxon>Rhabditida</taxon>
        <taxon>Tylenchina</taxon>
        <taxon>Panagrolaimomorpha</taxon>
        <taxon>Panagrolaimoidea</taxon>
        <taxon>Panagrolaimidae</taxon>
        <taxon>Panagrolaimus</taxon>
    </lineage>
</organism>
<proteinExistence type="inferred from homology"/>
<name>A0A914NY38_9BILA</name>
<feature type="domain" description="SANT" evidence="4">
    <location>
        <begin position="130"/>
        <end position="181"/>
    </location>
</feature>
<evidence type="ECO:0000259" key="4">
    <source>
        <dbReference type="PROSITE" id="PS51293"/>
    </source>
</evidence>
<evidence type="ECO:0000256" key="2">
    <source>
        <dbReference type="ARBA" id="ARBA00010097"/>
    </source>
</evidence>
<dbReference type="InterPro" id="IPR051571">
    <property type="entry name" value="N-CoR_corepressor"/>
</dbReference>
<dbReference type="InterPro" id="IPR009057">
    <property type="entry name" value="Homeodomain-like_sf"/>
</dbReference>
<dbReference type="PANTHER" id="PTHR13992">
    <property type="entry name" value="NUCLEAR RECEPTOR CO-REPRESSOR RELATED NCOR"/>
    <property type="match status" value="1"/>
</dbReference>
<dbReference type="GO" id="GO:0032991">
    <property type="term" value="C:protein-containing complex"/>
    <property type="evidence" value="ECO:0007669"/>
    <property type="project" value="UniProtKB-ARBA"/>
</dbReference>
<dbReference type="PANTHER" id="PTHR13992:SF39">
    <property type="entry name" value="SMRTER, ISOFORM G"/>
    <property type="match status" value="1"/>
</dbReference>
<dbReference type="SUPFAM" id="SSF46689">
    <property type="entry name" value="Homeodomain-like"/>
    <property type="match status" value="1"/>
</dbReference>
<dbReference type="PROSITE" id="PS51293">
    <property type="entry name" value="SANT"/>
    <property type="match status" value="1"/>
</dbReference>
<comment type="similarity">
    <text evidence="2">Belongs to the N-CoR nuclear receptor corepressors family.</text>
</comment>
<evidence type="ECO:0000256" key="3">
    <source>
        <dbReference type="SAM" id="MobiDB-lite"/>
    </source>
</evidence>
<reference evidence="6" key="1">
    <citation type="submission" date="2022-11" db="UniProtKB">
        <authorList>
            <consortium name="WormBaseParasite"/>
        </authorList>
    </citation>
    <scope>IDENTIFICATION</scope>
</reference>
<dbReference type="Proteomes" id="UP000887578">
    <property type="component" value="Unplaced"/>
</dbReference>
<dbReference type="WBParaSite" id="PDA_v2.g10299.t1">
    <property type="protein sequence ID" value="PDA_v2.g10299.t1"/>
    <property type="gene ID" value="PDA_v2.g10299"/>
</dbReference>
<protein>
    <submittedName>
        <fullName evidence="6">SANT domain-containing protein</fullName>
    </submittedName>
</protein>
<dbReference type="InterPro" id="IPR017884">
    <property type="entry name" value="SANT_dom"/>
</dbReference>
<dbReference type="GO" id="GO:0006357">
    <property type="term" value="P:regulation of transcription by RNA polymerase II"/>
    <property type="evidence" value="ECO:0007669"/>
    <property type="project" value="TreeGrafter"/>
</dbReference>
<feature type="region of interest" description="Disordered" evidence="3">
    <location>
        <begin position="24"/>
        <end position="85"/>
    </location>
</feature>